<accession>A0ABX9CK76</accession>
<keyword evidence="2" id="KW-1185">Reference proteome</keyword>
<name>A0ABX9CK76_9ACTN</name>
<protein>
    <submittedName>
        <fullName evidence="1">Uncharacterized protein</fullName>
    </submittedName>
</protein>
<sequence>MPKIPAATNSRPISPTAPTRYVMSSRLSPSVHDFEAAGLAPSSGASGTAVDVDGV</sequence>
<dbReference type="Proteomes" id="UP000249334">
    <property type="component" value="Unassembled WGS sequence"/>
</dbReference>
<evidence type="ECO:0000313" key="1">
    <source>
        <dbReference type="EMBL" id="RAN98765.1"/>
    </source>
</evidence>
<reference evidence="1 2" key="1">
    <citation type="submission" date="2018-03" db="EMBL/GenBank/DDBJ databases">
        <title>Genomic framework for the identification of Micromonospora saelicesensis and Micromonospora noduli.</title>
        <authorList>
            <person name="Riesco R."/>
            <person name="Trujillo M.E."/>
        </authorList>
    </citation>
    <scope>NUCLEOTIDE SEQUENCE [LARGE SCALE GENOMIC DNA]</scope>
    <source>
        <strain evidence="1 2">GAR05</strain>
    </source>
</reference>
<proteinExistence type="predicted"/>
<evidence type="ECO:0000313" key="2">
    <source>
        <dbReference type="Proteomes" id="UP000249334"/>
    </source>
</evidence>
<organism evidence="1 2">
    <name type="scientific">Micromonospora saelicesensis</name>
    <dbReference type="NCBI Taxonomy" id="285676"/>
    <lineage>
        <taxon>Bacteria</taxon>
        <taxon>Bacillati</taxon>
        <taxon>Actinomycetota</taxon>
        <taxon>Actinomycetes</taxon>
        <taxon>Micromonosporales</taxon>
        <taxon>Micromonosporaceae</taxon>
        <taxon>Micromonospora</taxon>
    </lineage>
</organism>
<dbReference type="EMBL" id="PXXW01000022">
    <property type="protein sequence ID" value="RAN98765.1"/>
    <property type="molecule type" value="Genomic_DNA"/>
</dbReference>
<gene>
    <name evidence="1" type="ORF">GAR05_02901</name>
</gene>
<comment type="caution">
    <text evidence="1">The sequence shown here is derived from an EMBL/GenBank/DDBJ whole genome shotgun (WGS) entry which is preliminary data.</text>
</comment>